<evidence type="ECO:0000313" key="9">
    <source>
        <dbReference type="Proteomes" id="UP000295244"/>
    </source>
</evidence>
<dbReference type="SUPFAM" id="SSF56349">
    <property type="entry name" value="DNA breaking-rejoining enzymes"/>
    <property type="match status" value="1"/>
</dbReference>
<dbReference type="GO" id="GO:0015074">
    <property type="term" value="P:DNA integration"/>
    <property type="evidence" value="ECO:0007669"/>
    <property type="project" value="UniProtKB-KW"/>
</dbReference>
<evidence type="ECO:0008006" key="10">
    <source>
        <dbReference type="Google" id="ProtNLM"/>
    </source>
</evidence>
<dbReference type="PANTHER" id="PTHR30349">
    <property type="entry name" value="PHAGE INTEGRASE-RELATED"/>
    <property type="match status" value="1"/>
</dbReference>
<evidence type="ECO:0000259" key="6">
    <source>
        <dbReference type="PROSITE" id="PS51898"/>
    </source>
</evidence>
<dbReference type="PROSITE" id="PS51898">
    <property type="entry name" value="TYR_RECOMBINASE"/>
    <property type="match status" value="1"/>
</dbReference>
<comment type="caution">
    <text evidence="8">The sequence shown here is derived from an EMBL/GenBank/DDBJ whole genome shotgun (WGS) entry which is preliminary data.</text>
</comment>
<dbReference type="Gene3D" id="1.10.443.10">
    <property type="entry name" value="Intergrase catalytic core"/>
    <property type="match status" value="1"/>
</dbReference>
<dbReference type="GO" id="GO:0006310">
    <property type="term" value="P:DNA recombination"/>
    <property type="evidence" value="ECO:0007669"/>
    <property type="project" value="UniProtKB-KW"/>
</dbReference>
<dbReference type="GO" id="GO:0003677">
    <property type="term" value="F:DNA binding"/>
    <property type="evidence" value="ECO:0007669"/>
    <property type="project" value="UniProtKB-UniRule"/>
</dbReference>
<dbReference type="InterPro" id="IPR010998">
    <property type="entry name" value="Integrase_recombinase_N"/>
</dbReference>
<organism evidence="8 9">
    <name type="scientific">Rubrobacter taiwanensis</name>
    <dbReference type="NCBI Taxonomy" id="185139"/>
    <lineage>
        <taxon>Bacteria</taxon>
        <taxon>Bacillati</taxon>
        <taxon>Actinomycetota</taxon>
        <taxon>Rubrobacteria</taxon>
        <taxon>Rubrobacterales</taxon>
        <taxon>Rubrobacteraceae</taxon>
        <taxon>Rubrobacter</taxon>
    </lineage>
</organism>
<name>A0A4R1BQ95_9ACTN</name>
<feature type="domain" description="Tyr recombinase" evidence="6">
    <location>
        <begin position="117"/>
        <end position="286"/>
    </location>
</feature>
<dbReference type="InterPro" id="IPR011010">
    <property type="entry name" value="DNA_brk_join_enz"/>
</dbReference>
<dbReference type="InterPro" id="IPR050090">
    <property type="entry name" value="Tyrosine_recombinase_XerCD"/>
</dbReference>
<protein>
    <recommendedName>
        <fullName evidence="10">Integrase</fullName>
    </recommendedName>
</protein>
<comment type="similarity">
    <text evidence="1">Belongs to the 'phage' integrase family.</text>
</comment>
<keyword evidence="2" id="KW-0229">DNA integration</keyword>
<evidence type="ECO:0000259" key="7">
    <source>
        <dbReference type="PROSITE" id="PS51900"/>
    </source>
</evidence>
<evidence type="ECO:0000256" key="5">
    <source>
        <dbReference type="PROSITE-ProRule" id="PRU01248"/>
    </source>
</evidence>
<reference evidence="8 9" key="1">
    <citation type="submission" date="2019-03" db="EMBL/GenBank/DDBJ databases">
        <title>Whole genome sequence of a novel Rubrobacter taiwanensis strain, isolated from Yellowstone National Park.</title>
        <authorList>
            <person name="Freed S."/>
            <person name="Ramaley R.F."/>
            <person name="Kyndt J.A."/>
        </authorList>
    </citation>
    <scope>NUCLEOTIDE SEQUENCE [LARGE SCALE GENOMIC DNA]</scope>
    <source>
        <strain evidence="8 9">Yellowstone</strain>
    </source>
</reference>
<dbReference type="AlphaFoldDB" id="A0A4R1BQ95"/>
<accession>A0A4R1BQ95</accession>
<keyword evidence="3 5" id="KW-0238">DNA-binding</keyword>
<dbReference type="Pfam" id="PF00589">
    <property type="entry name" value="Phage_integrase"/>
    <property type="match status" value="1"/>
</dbReference>
<dbReference type="InterPro" id="IPR013762">
    <property type="entry name" value="Integrase-like_cat_sf"/>
</dbReference>
<dbReference type="PANTHER" id="PTHR30349:SF41">
    <property type="entry name" value="INTEGRASE_RECOMBINASE PROTEIN MJ0367-RELATED"/>
    <property type="match status" value="1"/>
</dbReference>
<dbReference type="EMBL" id="SKBU01000006">
    <property type="protein sequence ID" value="TCJ19893.1"/>
    <property type="molecule type" value="Genomic_DNA"/>
</dbReference>
<evidence type="ECO:0000313" key="8">
    <source>
        <dbReference type="EMBL" id="TCJ19893.1"/>
    </source>
</evidence>
<gene>
    <name evidence="8" type="ORF">E0L93_02760</name>
</gene>
<dbReference type="Pfam" id="PF02899">
    <property type="entry name" value="Phage_int_SAM_1"/>
    <property type="match status" value="1"/>
</dbReference>
<dbReference type="InterPro" id="IPR044068">
    <property type="entry name" value="CB"/>
</dbReference>
<evidence type="ECO:0000256" key="1">
    <source>
        <dbReference type="ARBA" id="ARBA00008857"/>
    </source>
</evidence>
<dbReference type="InterPro" id="IPR002104">
    <property type="entry name" value="Integrase_catalytic"/>
</dbReference>
<evidence type="ECO:0000256" key="4">
    <source>
        <dbReference type="ARBA" id="ARBA00023172"/>
    </source>
</evidence>
<evidence type="ECO:0000256" key="3">
    <source>
        <dbReference type="ARBA" id="ARBA00023125"/>
    </source>
</evidence>
<proteinExistence type="inferred from homology"/>
<sequence>MGAMTVESGVSVRELVEKFADHLADDAGTSPRTAEFYRSDLREFARFLEERGVVEIWDVGVGRVMEFRNHLLGARRKRFTVYRKDAAVRRFLDWVRTGTDVGLEFDPIEPMHQPLDQQITFLDDEDAERLLSFPADTLTAARDAAVIVLMLETGATVSEARALLRDDVDLDAGQVRLGGPGSHLNARTRRISRAAAEILRRYLSLRSDDTPELFVGRAARPISTSKTLQNALWKRCDQVGLPRISPMVLRHTFAVRLLRRGATLNELKEAMGVRDTTNIGVYKKFV</sequence>
<keyword evidence="4" id="KW-0233">DNA recombination</keyword>
<feature type="domain" description="Core-binding (CB)" evidence="7">
    <location>
        <begin position="10"/>
        <end position="96"/>
    </location>
</feature>
<dbReference type="InterPro" id="IPR004107">
    <property type="entry name" value="Integrase_SAM-like_N"/>
</dbReference>
<dbReference type="Proteomes" id="UP000295244">
    <property type="component" value="Unassembled WGS sequence"/>
</dbReference>
<evidence type="ECO:0000256" key="2">
    <source>
        <dbReference type="ARBA" id="ARBA00022908"/>
    </source>
</evidence>
<dbReference type="PROSITE" id="PS51900">
    <property type="entry name" value="CB"/>
    <property type="match status" value="1"/>
</dbReference>
<dbReference type="Gene3D" id="1.10.150.130">
    <property type="match status" value="1"/>
</dbReference>
<keyword evidence="9" id="KW-1185">Reference proteome</keyword>
<dbReference type="OrthoDB" id="9801717at2"/>